<keyword evidence="3" id="KW-1185">Reference proteome</keyword>
<dbReference type="Proteomes" id="UP000306102">
    <property type="component" value="Unassembled WGS sequence"/>
</dbReference>
<organism evidence="2 3">
    <name type="scientific">Camellia sinensis var. sinensis</name>
    <name type="common">China tea</name>
    <dbReference type="NCBI Taxonomy" id="542762"/>
    <lineage>
        <taxon>Eukaryota</taxon>
        <taxon>Viridiplantae</taxon>
        <taxon>Streptophyta</taxon>
        <taxon>Embryophyta</taxon>
        <taxon>Tracheophyta</taxon>
        <taxon>Spermatophyta</taxon>
        <taxon>Magnoliopsida</taxon>
        <taxon>eudicotyledons</taxon>
        <taxon>Gunneridae</taxon>
        <taxon>Pentapetalae</taxon>
        <taxon>asterids</taxon>
        <taxon>Ericales</taxon>
        <taxon>Theaceae</taxon>
        <taxon>Camellia</taxon>
    </lineage>
</organism>
<gene>
    <name evidence="2" type="ORF">TEA_015302</name>
</gene>
<name>A0A4S4DY93_CAMSN</name>
<proteinExistence type="predicted"/>
<sequence length="393" mass="44039">MHAFLQTIVGSHKGIEQRDLTGEATMLKSTEDADQDAITHGGMSRFRMHYFVYFPEIVLSVLLATGGGHLVYLEIGDGILTEAKHAQLEYNISCLDINPIGENPNYSQLEEAAKEEKQAMEKIQAILAFLTVKKTAMVLEASRNIEDSTTQGNKRLLQEIFSMQQVSGDAKEEMNVYLEMVKRHFLEDIFTSAETKATMESCLQECNFLSAFVEMRASGKYPDHNVFPFVLKPCTHLMDLRFGESVHGYIIRLGMDFDLYTAGVLDKSPNAGKTDKYSSSFVDFDKLIGNDMHNESSCSNSYELIDEFEKQVDSGDHIGNAQNAMYEEALERWGKEIYGYAIRHGFDTDVYIGSSLIDMPEIVPSNVVSKEASSTSGIAYPVHYVQGPTQVMR</sequence>
<dbReference type="GO" id="GO:0009451">
    <property type="term" value="P:RNA modification"/>
    <property type="evidence" value="ECO:0007669"/>
    <property type="project" value="InterPro"/>
</dbReference>
<comment type="caution">
    <text evidence="2">The sequence shown here is derived from an EMBL/GenBank/DDBJ whole genome shotgun (WGS) entry which is preliminary data.</text>
</comment>
<dbReference type="PANTHER" id="PTHR47926:SF347">
    <property type="entry name" value="PENTATRICOPEPTIDE REPEAT-CONTAINING PROTEIN"/>
    <property type="match status" value="1"/>
</dbReference>
<reference evidence="2 3" key="1">
    <citation type="journal article" date="2018" name="Proc. Natl. Acad. Sci. U.S.A.">
        <title>Draft genome sequence of Camellia sinensis var. sinensis provides insights into the evolution of the tea genome and tea quality.</title>
        <authorList>
            <person name="Wei C."/>
            <person name="Yang H."/>
            <person name="Wang S."/>
            <person name="Zhao J."/>
            <person name="Liu C."/>
            <person name="Gao L."/>
            <person name="Xia E."/>
            <person name="Lu Y."/>
            <person name="Tai Y."/>
            <person name="She G."/>
            <person name="Sun J."/>
            <person name="Cao H."/>
            <person name="Tong W."/>
            <person name="Gao Q."/>
            <person name="Li Y."/>
            <person name="Deng W."/>
            <person name="Jiang X."/>
            <person name="Wang W."/>
            <person name="Chen Q."/>
            <person name="Zhang S."/>
            <person name="Li H."/>
            <person name="Wu J."/>
            <person name="Wang P."/>
            <person name="Li P."/>
            <person name="Shi C."/>
            <person name="Zheng F."/>
            <person name="Jian J."/>
            <person name="Huang B."/>
            <person name="Shan D."/>
            <person name="Shi M."/>
            <person name="Fang C."/>
            <person name="Yue Y."/>
            <person name="Li F."/>
            <person name="Li D."/>
            <person name="Wei S."/>
            <person name="Han B."/>
            <person name="Jiang C."/>
            <person name="Yin Y."/>
            <person name="Xia T."/>
            <person name="Zhang Z."/>
            <person name="Bennetzen J.L."/>
            <person name="Zhao S."/>
            <person name="Wan X."/>
        </authorList>
    </citation>
    <scope>NUCLEOTIDE SEQUENCE [LARGE SCALE GENOMIC DNA]</scope>
    <source>
        <strain evidence="3">cv. Shuchazao</strain>
        <tissue evidence="2">Leaf</tissue>
    </source>
</reference>
<accession>A0A4S4DY93</accession>
<dbReference type="GO" id="GO:0003723">
    <property type="term" value="F:RNA binding"/>
    <property type="evidence" value="ECO:0007669"/>
    <property type="project" value="InterPro"/>
</dbReference>
<dbReference type="Gene3D" id="2.130.10.10">
    <property type="entry name" value="YVTN repeat-like/Quinoprotein amine dehydrogenase"/>
    <property type="match status" value="1"/>
</dbReference>
<evidence type="ECO:0000313" key="2">
    <source>
        <dbReference type="EMBL" id="THG08402.1"/>
    </source>
</evidence>
<keyword evidence="1" id="KW-0472">Membrane</keyword>
<keyword evidence="1" id="KW-1133">Transmembrane helix</keyword>
<dbReference type="EMBL" id="SDRB02009329">
    <property type="protein sequence ID" value="THG08402.1"/>
    <property type="molecule type" value="Genomic_DNA"/>
</dbReference>
<evidence type="ECO:0000256" key="1">
    <source>
        <dbReference type="SAM" id="Phobius"/>
    </source>
</evidence>
<dbReference type="InterPro" id="IPR046960">
    <property type="entry name" value="PPR_At4g14850-like_plant"/>
</dbReference>
<dbReference type="InterPro" id="IPR015943">
    <property type="entry name" value="WD40/YVTN_repeat-like_dom_sf"/>
</dbReference>
<dbReference type="AlphaFoldDB" id="A0A4S4DY93"/>
<dbReference type="PANTHER" id="PTHR47926">
    <property type="entry name" value="PENTATRICOPEPTIDE REPEAT-CONTAINING PROTEIN"/>
    <property type="match status" value="1"/>
</dbReference>
<feature type="transmembrane region" description="Helical" evidence="1">
    <location>
        <begin position="50"/>
        <end position="72"/>
    </location>
</feature>
<keyword evidence="1" id="KW-0812">Transmembrane</keyword>
<evidence type="ECO:0000313" key="3">
    <source>
        <dbReference type="Proteomes" id="UP000306102"/>
    </source>
</evidence>
<protein>
    <submittedName>
        <fullName evidence="2">Uncharacterized protein</fullName>
    </submittedName>
</protein>